<protein>
    <recommendedName>
        <fullName evidence="6">Serine/threonine-protein phosphatase</fullName>
        <ecNumber evidence="6">3.1.3.16</ecNumber>
    </recommendedName>
</protein>
<organism evidence="9 10">
    <name type="scientific">Podospora australis</name>
    <dbReference type="NCBI Taxonomy" id="1536484"/>
    <lineage>
        <taxon>Eukaryota</taxon>
        <taxon>Fungi</taxon>
        <taxon>Dikarya</taxon>
        <taxon>Ascomycota</taxon>
        <taxon>Pezizomycotina</taxon>
        <taxon>Sordariomycetes</taxon>
        <taxon>Sordariomycetidae</taxon>
        <taxon>Sordariales</taxon>
        <taxon>Podosporaceae</taxon>
        <taxon>Podospora</taxon>
    </lineage>
</organism>
<dbReference type="InterPro" id="IPR047129">
    <property type="entry name" value="PPA2-like"/>
</dbReference>
<dbReference type="Proteomes" id="UP001302126">
    <property type="component" value="Unassembled WGS sequence"/>
</dbReference>
<dbReference type="InterPro" id="IPR006186">
    <property type="entry name" value="Ser/Thr-sp_prot-phosphatase"/>
</dbReference>
<evidence type="ECO:0000256" key="5">
    <source>
        <dbReference type="PIRSR" id="PIRSR033096-1"/>
    </source>
</evidence>
<keyword evidence="1" id="KW-0479">Metal-binding</keyword>
<keyword evidence="3" id="KW-0464">Manganese</keyword>
<sequence length="392" mass="43460">MTAAPAPKPGPAKLSSNAGLDEWLEEAKQCHYLPESVMKQLCEMVKEVLMEESNIQPVVTPVTICGDIHGQFYDLLELFRVAGGMPGENNVQAPQTVTAVISSDDIEPPNEITDPKLKKKVINAGAPVDPNETIDAEDDTTKDATPSPNESSSQSADTRFIFLGDFVDRGYFSLETFTLLMCLKAKYPDRIVLVRGNHESRQITQVYGFYEECQVKYGNASVWKACCQVFDFLVLAAIVDGTVLCVHGGLSPEIRTIDQIRVVARAQEIPHEGAFCDLVWSDPEDIDTWSVSPRGAGWLFGDKVATEFNHVNGLRTIARAHQLVNEGYKYHFQEKSVVTVWSAPNYCYRCGNVASIMTVDEQLNTKFSIFSAVPDDQRHVPAGRRGPSDYFL</sequence>
<feature type="region of interest" description="Disordered" evidence="7">
    <location>
        <begin position="104"/>
        <end position="154"/>
    </location>
</feature>
<dbReference type="AlphaFoldDB" id="A0AAN6WMA6"/>
<dbReference type="PRINTS" id="PR00114">
    <property type="entry name" value="STPHPHTASE"/>
</dbReference>
<dbReference type="InterPro" id="IPR004843">
    <property type="entry name" value="Calcineurin-like_PHP"/>
</dbReference>
<proteinExistence type="inferred from homology"/>
<keyword evidence="2 6" id="KW-0378">Hydrolase</keyword>
<dbReference type="PIRSF" id="PIRSF033096">
    <property type="entry name" value="PPPtase_5"/>
    <property type="match status" value="1"/>
</dbReference>
<keyword evidence="10" id="KW-1185">Reference proteome</keyword>
<reference evidence="9" key="1">
    <citation type="journal article" date="2023" name="Mol. Phylogenet. Evol.">
        <title>Genome-scale phylogeny and comparative genomics of the fungal order Sordariales.</title>
        <authorList>
            <person name="Hensen N."/>
            <person name="Bonometti L."/>
            <person name="Westerberg I."/>
            <person name="Brannstrom I.O."/>
            <person name="Guillou S."/>
            <person name="Cros-Aarteil S."/>
            <person name="Calhoun S."/>
            <person name="Haridas S."/>
            <person name="Kuo A."/>
            <person name="Mondo S."/>
            <person name="Pangilinan J."/>
            <person name="Riley R."/>
            <person name="LaButti K."/>
            <person name="Andreopoulos B."/>
            <person name="Lipzen A."/>
            <person name="Chen C."/>
            <person name="Yan M."/>
            <person name="Daum C."/>
            <person name="Ng V."/>
            <person name="Clum A."/>
            <person name="Steindorff A."/>
            <person name="Ohm R.A."/>
            <person name="Martin F."/>
            <person name="Silar P."/>
            <person name="Natvig D.O."/>
            <person name="Lalanne C."/>
            <person name="Gautier V."/>
            <person name="Ament-Velasquez S.L."/>
            <person name="Kruys A."/>
            <person name="Hutchinson M.I."/>
            <person name="Powell A.J."/>
            <person name="Barry K."/>
            <person name="Miller A.N."/>
            <person name="Grigoriev I.V."/>
            <person name="Debuchy R."/>
            <person name="Gladieux P."/>
            <person name="Hiltunen Thoren M."/>
            <person name="Johannesson H."/>
        </authorList>
    </citation>
    <scope>NUCLEOTIDE SEQUENCE</scope>
    <source>
        <strain evidence="9">PSN309</strain>
    </source>
</reference>
<evidence type="ECO:0000313" key="10">
    <source>
        <dbReference type="Proteomes" id="UP001302126"/>
    </source>
</evidence>
<feature type="domain" description="Serine/threonine specific protein phosphatases" evidence="8">
    <location>
        <begin position="194"/>
        <end position="199"/>
    </location>
</feature>
<dbReference type="GO" id="GO:0046872">
    <property type="term" value="F:metal ion binding"/>
    <property type="evidence" value="ECO:0007669"/>
    <property type="project" value="UniProtKB-KW"/>
</dbReference>
<dbReference type="CDD" id="cd07415">
    <property type="entry name" value="MPP_PP2A_PP4_PP6"/>
    <property type="match status" value="1"/>
</dbReference>
<dbReference type="InterPro" id="IPR029052">
    <property type="entry name" value="Metallo-depent_PP-like"/>
</dbReference>
<evidence type="ECO:0000313" key="9">
    <source>
        <dbReference type="EMBL" id="KAK4184728.1"/>
    </source>
</evidence>
<dbReference type="SUPFAM" id="SSF56300">
    <property type="entry name" value="Metallo-dependent phosphatases"/>
    <property type="match status" value="1"/>
</dbReference>
<comment type="catalytic activity">
    <reaction evidence="4 6">
        <text>O-phospho-L-threonyl-[protein] + H2O = L-threonyl-[protein] + phosphate</text>
        <dbReference type="Rhea" id="RHEA:47004"/>
        <dbReference type="Rhea" id="RHEA-COMP:11060"/>
        <dbReference type="Rhea" id="RHEA-COMP:11605"/>
        <dbReference type="ChEBI" id="CHEBI:15377"/>
        <dbReference type="ChEBI" id="CHEBI:30013"/>
        <dbReference type="ChEBI" id="CHEBI:43474"/>
        <dbReference type="ChEBI" id="CHEBI:61977"/>
        <dbReference type="EC" id="3.1.3.16"/>
    </reaction>
</comment>
<feature type="compositionally biased region" description="Polar residues" evidence="7">
    <location>
        <begin position="143"/>
        <end position="154"/>
    </location>
</feature>
<accession>A0AAN6WMA6</accession>
<dbReference type="PANTHER" id="PTHR45619">
    <property type="entry name" value="SERINE/THREONINE-PROTEIN PHOSPHATASE PP2A-RELATED"/>
    <property type="match status" value="1"/>
</dbReference>
<gene>
    <name evidence="9" type="ORF">QBC35DRAFT_40909</name>
</gene>
<comment type="caution">
    <text evidence="9">The sequence shown here is derived from an EMBL/GenBank/DDBJ whole genome shotgun (WGS) entry which is preliminary data.</text>
</comment>
<dbReference type="SMART" id="SM00156">
    <property type="entry name" value="PP2Ac"/>
    <property type="match status" value="1"/>
</dbReference>
<reference evidence="9" key="2">
    <citation type="submission" date="2023-05" db="EMBL/GenBank/DDBJ databases">
        <authorList>
            <consortium name="Lawrence Berkeley National Laboratory"/>
            <person name="Steindorff A."/>
            <person name="Hensen N."/>
            <person name="Bonometti L."/>
            <person name="Westerberg I."/>
            <person name="Brannstrom I.O."/>
            <person name="Guillou S."/>
            <person name="Cros-Aarteil S."/>
            <person name="Calhoun S."/>
            <person name="Haridas S."/>
            <person name="Kuo A."/>
            <person name="Mondo S."/>
            <person name="Pangilinan J."/>
            <person name="Riley R."/>
            <person name="Labutti K."/>
            <person name="Andreopoulos B."/>
            <person name="Lipzen A."/>
            <person name="Chen C."/>
            <person name="Yanf M."/>
            <person name="Daum C."/>
            <person name="Ng V."/>
            <person name="Clum A."/>
            <person name="Ohm R."/>
            <person name="Martin F."/>
            <person name="Silar P."/>
            <person name="Natvig D."/>
            <person name="Lalanne C."/>
            <person name="Gautier V."/>
            <person name="Ament-Velasquez S.L."/>
            <person name="Kruys A."/>
            <person name="Hutchinson M.I."/>
            <person name="Powell A.J."/>
            <person name="Barry K."/>
            <person name="Miller A.N."/>
            <person name="Grigoriev I.V."/>
            <person name="Debuchy R."/>
            <person name="Gladieux P."/>
            <person name="Thoren M.H."/>
            <person name="Johannesson H."/>
        </authorList>
    </citation>
    <scope>NUCLEOTIDE SEQUENCE</scope>
    <source>
        <strain evidence="9">PSN309</strain>
    </source>
</reference>
<feature type="active site" description="Proton donor/acceptor" evidence="5">
    <location>
        <position position="198"/>
    </location>
</feature>
<dbReference type="GO" id="GO:0004722">
    <property type="term" value="F:protein serine/threonine phosphatase activity"/>
    <property type="evidence" value="ECO:0007669"/>
    <property type="project" value="UniProtKB-EC"/>
</dbReference>
<dbReference type="EC" id="3.1.3.16" evidence="6"/>
<comment type="similarity">
    <text evidence="6">Belongs to the PPP phosphatase family.</text>
</comment>
<evidence type="ECO:0000256" key="1">
    <source>
        <dbReference type="ARBA" id="ARBA00022723"/>
    </source>
</evidence>
<name>A0AAN6WMA6_9PEZI</name>
<evidence type="ECO:0000259" key="8">
    <source>
        <dbReference type="PROSITE" id="PS00125"/>
    </source>
</evidence>
<evidence type="ECO:0000256" key="3">
    <source>
        <dbReference type="ARBA" id="ARBA00023211"/>
    </source>
</evidence>
<evidence type="ECO:0000256" key="7">
    <source>
        <dbReference type="SAM" id="MobiDB-lite"/>
    </source>
</evidence>
<dbReference type="PROSITE" id="PS00125">
    <property type="entry name" value="SER_THR_PHOSPHATASE"/>
    <property type="match status" value="1"/>
</dbReference>
<evidence type="ECO:0000256" key="4">
    <source>
        <dbReference type="ARBA" id="ARBA00048336"/>
    </source>
</evidence>
<dbReference type="EMBL" id="MU864476">
    <property type="protein sequence ID" value="KAK4184728.1"/>
    <property type="molecule type" value="Genomic_DNA"/>
</dbReference>
<dbReference type="Gene3D" id="3.60.21.10">
    <property type="match status" value="1"/>
</dbReference>
<evidence type="ECO:0000256" key="6">
    <source>
        <dbReference type="RuleBase" id="RU004273"/>
    </source>
</evidence>
<dbReference type="Pfam" id="PF00149">
    <property type="entry name" value="Metallophos"/>
    <property type="match status" value="1"/>
</dbReference>
<evidence type="ECO:0000256" key="2">
    <source>
        <dbReference type="ARBA" id="ARBA00022801"/>
    </source>
</evidence>